<dbReference type="OrthoDB" id="6138620at2759"/>
<evidence type="ECO:0000259" key="4">
    <source>
        <dbReference type="PROSITE" id="PS51898"/>
    </source>
</evidence>
<dbReference type="InterPro" id="IPR010998">
    <property type="entry name" value="Integrase_recombinase_N"/>
</dbReference>
<reference evidence="6" key="1">
    <citation type="submission" date="2025-08" db="UniProtKB">
        <authorList>
            <consortium name="RefSeq"/>
        </authorList>
    </citation>
    <scope>IDENTIFICATION</scope>
    <source>
        <tissue evidence="6">Whole sample</tissue>
    </source>
</reference>
<keyword evidence="5" id="KW-1185">Reference proteome</keyword>
<dbReference type="InterPro" id="IPR011010">
    <property type="entry name" value="DNA_brk_join_enz"/>
</dbReference>
<dbReference type="AlphaFoldDB" id="A0A8B8AR87"/>
<dbReference type="Gene3D" id="1.10.443.10">
    <property type="entry name" value="Intergrase catalytic core"/>
    <property type="match status" value="1"/>
</dbReference>
<feature type="region of interest" description="Disordered" evidence="3">
    <location>
        <begin position="66"/>
        <end position="104"/>
    </location>
</feature>
<proteinExistence type="predicted"/>
<dbReference type="PROSITE" id="PS51898">
    <property type="entry name" value="TYR_RECOMBINASE"/>
    <property type="match status" value="1"/>
</dbReference>
<evidence type="ECO:0000256" key="2">
    <source>
        <dbReference type="ARBA" id="ARBA00023172"/>
    </source>
</evidence>
<dbReference type="Proteomes" id="UP000694844">
    <property type="component" value="Chromosome 7"/>
</dbReference>
<accession>A0A8B8AR87</accession>
<dbReference type="InterPro" id="IPR002104">
    <property type="entry name" value="Integrase_catalytic"/>
</dbReference>
<feature type="compositionally biased region" description="Low complexity" evidence="3">
    <location>
        <begin position="91"/>
        <end position="103"/>
    </location>
</feature>
<dbReference type="InterPro" id="IPR013762">
    <property type="entry name" value="Integrase-like_cat_sf"/>
</dbReference>
<evidence type="ECO:0000256" key="1">
    <source>
        <dbReference type="ARBA" id="ARBA00023125"/>
    </source>
</evidence>
<dbReference type="PANTHER" id="PTHR34605">
    <property type="entry name" value="PHAGE_INTEGRASE DOMAIN-CONTAINING PROTEIN"/>
    <property type="match status" value="1"/>
</dbReference>
<dbReference type="SUPFAM" id="SSF47823">
    <property type="entry name" value="lambda integrase-like, N-terminal domain"/>
    <property type="match status" value="1"/>
</dbReference>
<dbReference type="GeneID" id="111103602"/>
<name>A0A8B8AR87_CRAVI</name>
<sequence>MGGNDLCRRQPDKVLMDILSYAQFLRDGVGIKRVIVGQLLRRQPWATRPGYNEDVVIINSKLRKEGAKADGHPECQGASTVQTKRRKSNQSAVSSTTEQSSSTIDYEKLANEILRQQGKLQAQPTNCSDSHSLNPLPQENITVSPLPCTLQTNSPTGGQVQCAASEPRPQTAAEGTVSELVTRIFEGSFPVCTSFKSPTDTNSSSQLDHLNPSACNLLSRALSKSSSTIYKRSWDMLLETFPAITSLPISSSMLCNFIAHLFNSGYSPNSIATHVSAISYVHKLLETTDPADTFLVKKIMQGCHHSAPSKDSRLPITGPILHKLIQGLQSSICNQQQRILVKSVFLLAFNAFLRLGEVVVKSKSLTNTVVQREDVSFVLENNSPVEVLLVLRHFKTNKTKDLFQIHLKALKDKTMCPVYTLYEYVKIFGHHTGPLYQFIGGKPVTYSFVTKHLQNTIQFIGLNPSLYKGHSFRIGAATHAAKLGYSENSIQKMGRWNSDAIRRYVRLESFEI</sequence>
<dbReference type="InterPro" id="IPR052925">
    <property type="entry name" value="Phage_Integrase-like_Recomb"/>
</dbReference>
<dbReference type="PANTHER" id="PTHR34605:SF3">
    <property type="entry name" value="P CELL-TYPE AGGLUTINATION PROTEIN MAP4-LIKE-RELATED"/>
    <property type="match status" value="1"/>
</dbReference>
<evidence type="ECO:0000313" key="5">
    <source>
        <dbReference type="Proteomes" id="UP000694844"/>
    </source>
</evidence>
<dbReference type="GO" id="GO:0003677">
    <property type="term" value="F:DNA binding"/>
    <property type="evidence" value="ECO:0007669"/>
    <property type="project" value="UniProtKB-KW"/>
</dbReference>
<keyword evidence="2" id="KW-0233">DNA recombination</keyword>
<dbReference type="RefSeq" id="XP_022292694.1">
    <property type="nucleotide sequence ID" value="XM_022436986.1"/>
</dbReference>
<dbReference type="GO" id="GO:0006310">
    <property type="term" value="P:DNA recombination"/>
    <property type="evidence" value="ECO:0007669"/>
    <property type="project" value="UniProtKB-KW"/>
</dbReference>
<organism evidence="5 6">
    <name type="scientific">Crassostrea virginica</name>
    <name type="common">Eastern oyster</name>
    <dbReference type="NCBI Taxonomy" id="6565"/>
    <lineage>
        <taxon>Eukaryota</taxon>
        <taxon>Metazoa</taxon>
        <taxon>Spiralia</taxon>
        <taxon>Lophotrochozoa</taxon>
        <taxon>Mollusca</taxon>
        <taxon>Bivalvia</taxon>
        <taxon>Autobranchia</taxon>
        <taxon>Pteriomorphia</taxon>
        <taxon>Ostreida</taxon>
        <taxon>Ostreoidea</taxon>
        <taxon>Ostreidae</taxon>
        <taxon>Crassostrea</taxon>
    </lineage>
</organism>
<dbReference type="KEGG" id="cvn:111103602"/>
<evidence type="ECO:0000313" key="6">
    <source>
        <dbReference type="RefSeq" id="XP_022292694.1"/>
    </source>
</evidence>
<dbReference type="SUPFAM" id="SSF56349">
    <property type="entry name" value="DNA breaking-rejoining enzymes"/>
    <property type="match status" value="1"/>
</dbReference>
<protein>
    <submittedName>
        <fullName evidence="6">Uncharacterized protein LOC111103602</fullName>
    </submittedName>
</protein>
<dbReference type="GO" id="GO:0015074">
    <property type="term" value="P:DNA integration"/>
    <property type="evidence" value="ECO:0007669"/>
    <property type="project" value="InterPro"/>
</dbReference>
<keyword evidence="1" id="KW-0238">DNA-binding</keyword>
<gene>
    <name evidence="6" type="primary">LOC111103602</name>
</gene>
<dbReference type="Gene3D" id="1.10.150.130">
    <property type="match status" value="1"/>
</dbReference>
<feature type="domain" description="Tyr recombinase" evidence="4">
    <location>
        <begin position="309"/>
        <end position="512"/>
    </location>
</feature>
<evidence type="ECO:0000256" key="3">
    <source>
        <dbReference type="SAM" id="MobiDB-lite"/>
    </source>
</evidence>